<dbReference type="InterPro" id="IPR015655">
    <property type="entry name" value="PP2C"/>
</dbReference>
<evidence type="ECO:0000313" key="3">
    <source>
        <dbReference type="EMBL" id="VUX05717.1"/>
    </source>
</evidence>
<keyword evidence="4" id="KW-1185">Reference proteome</keyword>
<evidence type="ECO:0000256" key="1">
    <source>
        <dbReference type="SAM" id="MobiDB-lite"/>
    </source>
</evidence>
<dbReference type="EC" id="3.1.3.16" evidence="3"/>
<protein>
    <submittedName>
        <fullName evidence="3">Serine/threonine phosphatase stp</fullName>
        <ecNumber evidence="3">3.1.3.16</ecNumber>
    </submittedName>
</protein>
<dbReference type="SMART" id="SM00332">
    <property type="entry name" value="PP2Cc"/>
    <property type="match status" value="1"/>
</dbReference>
<dbReference type="CDD" id="cd00143">
    <property type="entry name" value="PP2Cc"/>
    <property type="match status" value="1"/>
</dbReference>
<dbReference type="GO" id="GO:0004722">
    <property type="term" value="F:protein serine/threonine phosphatase activity"/>
    <property type="evidence" value="ECO:0007669"/>
    <property type="project" value="UniProtKB-EC"/>
</dbReference>
<dbReference type="SMART" id="SM00331">
    <property type="entry name" value="PP2C_SIG"/>
    <property type="match status" value="1"/>
</dbReference>
<name>A0A564TE46_9FIRM</name>
<dbReference type="PANTHER" id="PTHR47992">
    <property type="entry name" value="PROTEIN PHOSPHATASE"/>
    <property type="match status" value="1"/>
</dbReference>
<dbReference type="InterPro" id="IPR001932">
    <property type="entry name" value="PPM-type_phosphatase-like_dom"/>
</dbReference>
<dbReference type="EMBL" id="CABHMY010000094">
    <property type="protein sequence ID" value="VUX05717.1"/>
    <property type="molecule type" value="Genomic_DNA"/>
</dbReference>
<dbReference type="PROSITE" id="PS51746">
    <property type="entry name" value="PPM_2"/>
    <property type="match status" value="1"/>
</dbReference>
<dbReference type="Pfam" id="PF13672">
    <property type="entry name" value="PP2C_2"/>
    <property type="match status" value="1"/>
</dbReference>
<keyword evidence="3" id="KW-0378">Hydrolase</keyword>
<proteinExistence type="predicted"/>
<dbReference type="AlphaFoldDB" id="A0A564TE46"/>
<evidence type="ECO:0000259" key="2">
    <source>
        <dbReference type="PROSITE" id="PS51746"/>
    </source>
</evidence>
<dbReference type="InterPro" id="IPR036457">
    <property type="entry name" value="PPM-type-like_dom_sf"/>
</dbReference>
<feature type="region of interest" description="Disordered" evidence="1">
    <location>
        <begin position="1"/>
        <end position="37"/>
    </location>
</feature>
<reference evidence="3 4" key="1">
    <citation type="submission" date="2019-07" db="EMBL/GenBank/DDBJ databases">
        <authorList>
            <person name="Hibberd C M."/>
            <person name="Gehrig L. J."/>
            <person name="Chang H.-W."/>
            <person name="Venkatesh S."/>
        </authorList>
    </citation>
    <scope>NUCLEOTIDE SEQUENCE [LARGE SCALE GENOMIC DNA]</scope>
    <source>
        <strain evidence="3">Faecalibacterium_prausnitzii_JG_BgPS064</strain>
    </source>
</reference>
<dbReference type="Proteomes" id="UP000406184">
    <property type="component" value="Unassembled WGS sequence"/>
</dbReference>
<sequence length="271" mass="29908">MDDVTQTLLLPLENGSEKTDSQETDETEVSSYMSVGTRKNQQDSVRYQKNSSCTVCVVCDGMGGLSGGERASAIAAQGMVQYLLENEQSTDIPTEMGRAALRLNEKIKDLRDCENRRIEAGTTLTAVFIRSGELYWCGIGDSHIYLYRDGILRQLNIDHNFGVQLDQMVQEGSITAEEALRHPQRAALTSYLGIQELTLISGNRMPFLLQKDDVLLQCTDGLYRCLSDDSICQILTAAENVKQASKLLVETALTLPGAHDNTSVLLTKYKG</sequence>
<gene>
    <name evidence="3" type="primary">stp_2</name>
    <name evidence="3" type="ORF">FPPS064S07_02702</name>
</gene>
<dbReference type="Gene3D" id="3.60.40.10">
    <property type="entry name" value="PPM-type phosphatase domain"/>
    <property type="match status" value="1"/>
</dbReference>
<evidence type="ECO:0000313" key="4">
    <source>
        <dbReference type="Proteomes" id="UP000406184"/>
    </source>
</evidence>
<organism evidence="3 4">
    <name type="scientific">Faecalibacterium prausnitzii</name>
    <dbReference type="NCBI Taxonomy" id="853"/>
    <lineage>
        <taxon>Bacteria</taxon>
        <taxon>Bacillati</taxon>
        <taxon>Bacillota</taxon>
        <taxon>Clostridia</taxon>
        <taxon>Eubacteriales</taxon>
        <taxon>Oscillospiraceae</taxon>
        <taxon>Faecalibacterium</taxon>
    </lineage>
</organism>
<dbReference type="SUPFAM" id="SSF81606">
    <property type="entry name" value="PP2C-like"/>
    <property type="match status" value="1"/>
</dbReference>
<feature type="domain" description="PPM-type phosphatase" evidence="2">
    <location>
        <begin position="26"/>
        <end position="269"/>
    </location>
</feature>
<accession>A0A564TE46</accession>